<keyword evidence="1" id="KW-0805">Transcription regulation</keyword>
<dbReference type="Proteomes" id="UP000554286">
    <property type="component" value="Unassembled WGS sequence"/>
</dbReference>
<proteinExistence type="predicted"/>
<dbReference type="SMART" id="SM00895">
    <property type="entry name" value="FCD"/>
    <property type="match status" value="1"/>
</dbReference>
<evidence type="ECO:0000256" key="3">
    <source>
        <dbReference type="ARBA" id="ARBA00023163"/>
    </source>
</evidence>
<dbReference type="InterPro" id="IPR036390">
    <property type="entry name" value="WH_DNA-bd_sf"/>
</dbReference>
<dbReference type="SMART" id="SM00345">
    <property type="entry name" value="HTH_GNTR"/>
    <property type="match status" value="1"/>
</dbReference>
<evidence type="ECO:0000313" key="6">
    <source>
        <dbReference type="Proteomes" id="UP000554286"/>
    </source>
</evidence>
<evidence type="ECO:0000256" key="1">
    <source>
        <dbReference type="ARBA" id="ARBA00023015"/>
    </source>
</evidence>
<dbReference type="AlphaFoldDB" id="A0A7W6RDJ9"/>
<keyword evidence="3" id="KW-0804">Transcription</keyword>
<dbReference type="PROSITE" id="PS50949">
    <property type="entry name" value="HTH_GNTR"/>
    <property type="match status" value="1"/>
</dbReference>
<dbReference type="Gene3D" id="1.10.10.10">
    <property type="entry name" value="Winged helix-like DNA-binding domain superfamily/Winged helix DNA-binding domain"/>
    <property type="match status" value="1"/>
</dbReference>
<dbReference type="SUPFAM" id="SSF46785">
    <property type="entry name" value="Winged helix' DNA-binding domain"/>
    <property type="match status" value="1"/>
</dbReference>
<dbReference type="GO" id="GO:0003700">
    <property type="term" value="F:DNA-binding transcription factor activity"/>
    <property type="evidence" value="ECO:0007669"/>
    <property type="project" value="InterPro"/>
</dbReference>
<dbReference type="SUPFAM" id="SSF48008">
    <property type="entry name" value="GntR ligand-binding domain-like"/>
    <property type="match status" value="1"/>
</dbReference>
<comment type="caution">
    <text evidence="5">The sequence shown here is derived from an EMBL/GenBank/DDBJ whole genome shotgun (WGS) entry which is preliminary data.</text>
</comment>
<sequence>MAGTEVIPGHLYDVMSRQAWADGQARRTTGVVMEPLLLKLHMRVADVLGEAVVRGEYPVGTVLPGEMQLCDVLGVSRTAVREAVRGLVAKGLLESRPKRGTIVRHQMYWNHLDADVLRWRIETTDTATYIDKMFDLRRATEPEAAFLAACHARPEDLERMAAAYRAMTDAGSEDKAWIEADLAFHQSIYLATRNEFFWPIGHMLAISLQKMFSISARGHHRPRALVEHGDLLNAISEGKPELARAASLTLLGNAASDIDRIRIKGR</sequence>
<feature type="domain" description="HTH gntR-type" evidence="4">
    <location>
        <begin position="38"/>
        <end position="106"/>
    </location>
</feature>
<accession>A0A7W6RDJ9</accession>
<evidence type="ECO:0000259" key="4">
    <source>
        <dbReference type="PROSITE" id="PS50949"/>
    </source>
</evidence>
<organism evidence="5 6">
    <name type="scientific">Roseospira visakhapatnamensis</name>
    <dbReference type="NCBI Taxonomy" id="390880"/>
    <lineage>
        <taxon>Bacteria</taxon>
        <taxon>Pseudomonadati</taxon>
        <taxon>Pseudomonadota</taxon>
        <taxon>Alphaproteobacteria</taxon>
        <taxon>Rhodospirillales</taxon>
        <taxon>Rhodospirillaceae</taxon>
        <taxon>Roseospira</taxon>
    </lineage>
</organism>
<dbReference type="InterPro" id="IPR000524">
    <property type="entry name" value="Tscrpt_reg_HTH_GntR"/>
</dbReference>
<dbReference type="EMBL" id="JACIGK010000015">
    <property type="protein sequence ID" value="MBB4266604.1"/>
    <property type="molecule type" value="Genomic_DNA"/>
</dbReference>
<dbReference type="PRINTS" id="PR00035">
    <property type="entry name" value="HTHGNTR"/>
</dbReference>
<protein>
    <submittedName>
        <fullName evidence="5">DNA-binding FadR family transcriptional regulator</fullName>
    </submittedName>
</protein>
<dbReference type="PANTHER" id="PTHR43537">
    <property type="entry name" value="TRANSCRIPTIONAL REGULATOR, GNTR FAMILY"/>
    <property type="match status" value="1"/>
</dbReference>
<dbReference type="Pfam" id="PF00392">
    <property type="entry name" value="GntR"/>
    <property type="match status" value="1"/>
</dbReference>
<dbReference type="Gene3D" id="1.20.120.530">
    <property type="entry name" value="GntR ligand-binding domain-like"/>
    <property type="match status" value="1"/>
</dbReference>
<dbReference type="InterPro" id="IPR008920">
    <property type="entry name" value="TF_FadR/GntR_C"/>
</dbReference>
<name>A0A7W6RDJ9_9PROT</name>
<dbReference type="InterPro" id="IPR036388">
    <property type="entry name" value="WH-like_DNA-bd_sf"/>
</dbReference>
<dbReference type="Pfam" id="PF07729">
    <property type="entry name" value="FCD"/>
    <property type="match status" value="1"/>
</dbReference>
<evidence type="ECO:0000256" key="2">
    <source>
        <dbReference type="ARBA" id="ARBA00023125"/>
    </source>
</evidence>
<evidence type="ECO:0000313" key="5">
    <source>
        <dbReference type="EMBL" id="MBB4266604.1"/>
    </source>
</evidence>
<reference evidence="5 6" key="1">
    <citation type="submission" date="2020-08" db="EMBL/GenBank/DDBJ databases">
        <title>Genome sequencing of Purple Non-Sulfur Bacteria from various extreme environments.</title>
        <authorList>
            <person name="Mayer M."/>
        </authorList>
    </citation>
    <scope>NUCLEOTIDE SEQUENCE [LARGE SCALE GENOMIC DNA]</scope>
    <source>
        <strain evidence="5 6">JA131</strain>
    </source>
</reference>
<keyword evidence="6" id="KW-1185">Reference proteome</keyword>
<keyword evidence="2 5" id="KW-0238">DNA-binding</keyword>
<dbReference type="CDD" id="cd07377">
    <property type="entry name" value="WHTH_GntR"/>
    <property type="match status" value="1"/>
</dbReference>
<dbReference type="GO" id="GO:0003677">
    <property type="term" value="F:DNA binding"/>
    <property type="evidence" value="ECO:0007669"/>
    <property type="project" value="UniProtKB-KW"/>
</dbReference>
<dbReference type="InterPro" id="IPR011711">
    <property type="entry name" value="GntR_C"/>
</dbReference>
<gene>
    <name evidence="5" type="ORF">GGD89_002236</name>
</gene>
<dbReference type="PANTHER" id="PTHR43537:SF44">
    <property type="entry name" value="GNTR FAMILY REGULATORY PROTEIN"/>
    <property type="match status" value="1"/>
</dbReference>